<dbReference type="KEGG" id="thao:NI17_020575"/>
<keyword evidence="4" id="KW-1185">Reference proteome</keyword>
<keyword evidence="2" id="KW-0812">Transmembrane</keyword>
<sequence>MRSGVLVLAVFSVFAVLGGGIASAVMNFRGSGALWGRVTALGCALLALLTLVGNQVAVHEEVTRSLETEGDVLYGIMSEMISTRDEIGFWLALFLLLGIAAFNTAGLLVQRSAPSSGAAPFPGAAPPPPREPLPSHREPPRPQPPLPPHPRPQHPVPPPPPPPQPRPAPPPERHP</sequence>
<feature type="compositionally biased region" description="Low complexity" evidence="1">
    <location>
        <begin position="113"/>
        <end position="122"/>
    </location>
</feature>
<keyword evidence="2" id="KW-1133">Transmembrane helix</keyword>
<evidence type="ECO:0000313" key="3">
    <source>
        <dbReference type="EMBL" id="UOE19124.1"/>
    </source>
</evidence>
<dbReference type="AlphaFoldDB" id="A0AA97M3E8"/>
<name>A0AA97M3E8_9ACTN</name>
<dbReference type="Proteomes" id="UP000265719">
    <property type="component" value="Chromosome"/>
</dbReference>
<feature type="compositionally biased region" description="Pro residues" evidence="1">
    <location>
        <begin position="141"/>
        <end position="175"/>
    </location>
</feature>
<organism evidence="3 4">
    <name type="scientific">Thermobifida halotolerans</name>
    <dbReference type="NCBI Taxonomy" id="483545"/>
    <lineage>
        <taxon>Bacteria</taxon>
        <taxon>Bacillati</taxon>
        <taxon>Actinomycetota</taxon>
        <taxon>Actinomycetes</taxon>
        <taxon>Streptosporangiales</taxon>
        <taxon>Nocardiopsidaceae</taxon>
        <taxon>Thermobifida</taxon>
    </lineage>
</organism>
<accession>A0AA97M3E8</accession>
<reference evidence="3" key="1">
    <citation type="submission" date="2020-10" db="EMBL/GenBank/DDBJ databases">
        <title>De novo genome project of the cellulose decomposer Thermobifida halotolerans type strain.</title>
        <authorList>
            <person name="Nagy I."/>
            <person name="Horvath B."/>
            <person name="Kukolya J."/>
            <person name="Nagy I."/>
            <person name="Orsini M."/>
        </authorList>
    </citation>
    <scope>NUCLEOTIDE SEQUENCE</scope>
    <source>
        <strain evidence="3">DSM 44931</strain>
    </source>
</reference>
<feature type="region of interest" description="Disordered" evidence="1">
    <location>
        <begin position="113"/>
        <end position="175"/>
    </location>
</feature>
<evidence type="ECO:0000313" key="4">
    <source>
        <dbReference type="Proteomes" id="UP000265719"/>
    </source>
</evidence>
<feature type="transmembrane region" description="Helical" evidence="2">
    <location>
        <begin position="34"/>
        <end position="54"/>
    </location>
</feature>
<evidence type="ECO:0000256" key="1">
    <source>
        <dbReference type="SAM" id="MobiDB-lite"/>
    </source>
</evidence>
<protein>
    <submittedName>
        <fullName evidence="3">Uncharacterized protein</fullName>
    </submittedName>
</protein>
<feature type="compositionally biased region" description="Pro residues" evidence="1">
    <location>
        <begin position="123"/>
        <end position="132"/>
    </location>
</feature>
<keyword evidence="2" id="KW-0472">Membrane</keyword>
<evidence type="ECO:0000256" key="2">
    <source>
        <dbReference type="SAM" id="Phobius"/>
    </source>
</evidence>
<feature type="transmembrane region" description="Helical" evidence="2">
    <location>
        <begin position="87"/>
        <end position="109"/>
    </location>
</feature>
<dbReference type="EMBL" id="CP063196">
    <property type="protein sequence ID" value="UOE19124.1"/>
    <property type="molecule type" value="Genomic_DNA"/>
</dbReference>
<dbReference type="RefSeq" id="WP_147416946.1">
    <property type="nucleotide sequence ID" value="NZ_CP063196.1"/>
</dbReference>
<gene>
    <name evidence="3" type="ORF">NI17_020575</name>
</gene>
<proteinExistence type="predicted"/>